<evidence type="ECO:0000259" key="1">
    <source>
        <dbReference type="Pfam" id="PF20237"/>
    </source>
</evidence>
<proteinExistence type="predicted"/>
<evidence type="ECO:0000313" key="3">
    <source>
        <dbReference type="Proteomes" id="UP000472372"/>
    </source>
</evidence>
<evidence type="ECO:0000313" key="2">
    <source>
        <dbReference type="EMBL" id="CAE7179991.1"/>
    </source>
</evidence>
<accession>A0A6S6W4Z7</accession>
<reference evidence="2" key="1">
    <citation type="submission" date="2021-02" db="EMBL/GenBank/DDBJ databases">
        <authorList>
            <person name="Syme A R."/>
            <person name="Syme A R."/>
            <person name="Moolhuijzen P."/>
        </authorList>
    </citation>
    <scope>NUCLEOTIDE SEQUENCE</scope>
    <source>
        <strain evidence="2">W1-1</strain>
    </source>
</reference>
<feature type="domain" description="DUF6594" evidence="1">
    <location>
        <begin position="31"/>
        <end position="299"/>
    </location>
</feature>
<dbReference type="Pfam" id="PF20237">
    <property type="entry name" value="DUF6594"/>
    <property type="match status" value="1"/>
</dbReference>
<dbReference type="EMBL" id="HG992981">
    <property type="protein sequence ID" value="CAE7179991.1"/>
    <property type="molecule type" value="Genomic_DNA"/>
</dbReference>
<dbReference type="PANTHER" id="PTHR34502:SF5">
    <property type="entry name" value="DUF6594 DOMAIN-CONTAINING PROTEIN"/>
    <property type="match status" value="1"/>
</dbReference>
<gene>
    <name evidence="2" type="ORF">PTTW11_06693</name>
</gene>
<sequence>MLEKASTLVGKKRKKASSPFTHAWKNHPRGYPMLAERIAVKPETGIYRRFDALNARHLLYLQAELCILEKDIQEQEKSDRNDKCGKRTTFATDYQRMLERSSDEENPQLQLIQEMHEKLNRYNKALIQLSMLHKLESPDRFDLGDMQWFLQSKDLDPDFLVGGDSRTWGFPEEPDDHPPDLVGVRQRKKEDDFSRFISENAIHLFKCGLGRFKKDDAHLGRKVYYDSTVLRVTSWMTCILASMLPIASILVLVHLESLKTKLWVVGMFNVLTSVCLRTFTEAKRAEVFAVTAAFAAVQVVFVSGTDSKSLNS</sequence>
<organism evidence="2 3">
    <name type="scientific">Pyrenophora teres f. teres</name>
    <dbReference type="NCBI Taxonomy" id="97479"/>
    <lineage>
        <taxon>Eukaryota</taxon>
        <taxon>Fungi</taxon>
        <taxon>Dikarya</taxon>
        <taxon>Ascomycota</taxon>
        <taxon>Pezizomycotina</taxon>
        <taxon>Dothideomycetes</taxon>
        <taxon>Pleosporomycetidae</taxon>
        <taxon>Pleosporales</taxon>
        <taxon>Pleosporineae</taxon>
        <taxon>Pleosporaceae</taxon>
        <taxon>Pyrenophora</taxon>
    </lineage>
</organism>
<protein>
    <recommendedName>
        <fullName evidence="1">DUF6594 domain-containing protein</fullName>
    </recommendedName>
</protein>
<dbReference type="InterPro" id="IPR046529">
    <property type="entry name" value="DUF6594"/>
</dbReference>
<dbReference type="PANTHER" id="PTHR34502">
    <property type="entry name" value="DUF6594 DOMAIN-CONTAINING PROTEIN-RELATED"/>
    <property type="match status" value="1"/>
</dbReference>
<dbReference type="AlphaFoldDB" id="A0A6S6W4Z7"/>
<name>A0A6S6W4Z7_9PLEO</name>
<dbReference type="Proteomes" id="UP000472372">
    <property type="component" value="Chromosome 5"/>
</dbReference>